<comment type="similarity">
    <text evidence="1">Belongs to the HipA Ser/Thr kinase family.</text>
</comment>
<dbReference type="Pfam" id="PF07804">
    <property type="entry name" value="HipA_C"/>
    <property type="match status" value="1"/>
</dbReference>
<evidence type="ECO:0000259" key="4">
    <source>
        <dbReference type="Pfam" id="PF07804"/>
    </source>
</evidence>
<sequence>MGDSPVGVFLEDSEGNVSLEYAKGVDMPISLSLPLDGKWARKAPGRFLENLLPDNPTAREAMMRASGAASTDSFDLLDGADSSGGLVFSLHDDYPAPRSQMVSFASDDDIASRISSARSAPMSWWQHDSHARFSLAGNQPKFTLARIGDRWAWPNAAIPSTHIFKPPEQGTADADIVEAASNRLVRLCGLESSKAGVMEFAGERTYVIERFDRRPLENGKVARLHTEDFLQSLGLPPERKYTVKAKDVLHMLHRADPADGLCYSWIAQLALNVSAGLQRASPRFMPHW</sequence>
<feature type="domain" description="HipA N-terminal subdomain 1" evidence="5">
    <location>
        <begin position="2"/>
        <end position="79"/>
    </location>
</feature>
<evidence type="ECO:0000259" key="5">
    <source>
        <dbReference type="Pfam" id="PF13657"/>
    </source>
</evidence>
<gene>
    <name evidence="6" type="ORF">LIP63_07505</name>
</gene>
<dbReference type="GO" id="GO:0004674">
    <property type="term" value="F:protein serine/threonine kinase activity"/>
    <property type="evidence" value="ECO:0007669"/>
    <property type="project" value="TreeGrafter"/>
</dbReference>
<dbReference type="NCBIfam" id="TIGR03071">
    <property type="entry name" value="couple_hipA"/>
    <property type="match status" value="1"/>
</dbReference>
<proteinExistence type="inferred from homology"/>
<evidence type="ECO:0000313" key="6">
    <source>
        <dbReference type="EMBL" id="MCB5645214.1"/>
    </source>
</evidence>
<evidence type="ECO:0000256" key="3">
    <source>
        <dbReference type="ARBA" id="ARBA00022777"/>
    </source>
</evidence>
<keyword evidence="2" id="KW-0808">Transferase</keyword>
<protein>
    <submittedName>
        <fullName evidence="6">HipA domain-containing protein</fullName>
    </submittedName>
</protein>
<dbReference type="InterPro" id="IPR052028">
    <property type="entry name" value="HipA_Ser/Thr_kinase"/>
</dbReference>
<organism evidence="6 7">
    <name type="scientific">Bifidobacterium breve</name>
    <dbReference type="NCBI Taxonomy" id="1685"/>
    <lineage>
        <taxon>Bacteria</taxon>
        <taxon>Bacillati</taxon>
        <taxon>Actinomycetota</taxon>
        <taxon>Actinomycetes</taxon>
        <taxon>Bifidobacteriales</taxon>
        <taxon>Bifidobacteriaceae</taxon>
        <taxon>Bifidobacterium</taxon>
    </lineage>
</organism>
<dbReference type="InterPro" id="IPR017508">
    <property type="entry name" value="HipA_N1"/>
</dbReference>
<dbReference type="EMBL" id="JAJBPF010000018">
    <property type="protein sequence ID" value="MCB5645214.1"/>
    <property type="molecule type" value="Genomic_DNA"/>
</dbReference>
<dbReference type="PANTHER" id="PTHR37419:SF1">
    <property type="entry name" value="SERINE_THREONINE-PROTEIN KINASE TOXIN HIPA"/>
    <property type="match status" value="1"/>
</dbReference>
<comment type="caution">
    <text evidence="6">The sequence shown here is derived from an EMBL/GenBank/DDBJ whole genome shotgun (WGS) entry which is preliminary data.</text>
</comment>
<keyword evidence="3" id="KW-0418">Kinase</keyword>
<evidence type="ECO:0000256" key="1">
    <source>
        <dbReference type="ARBA" id="ARBA00010164"/>
    </source>
</evidence>
<dbReference type="Pfam" id="PF13657">
    <property type="entry name" value="Couple_hipA"/>
    <property type="match status" value="1"/>
</dbReference>
<evidence type="ECO:0000256" key="2">
    <source>
        <dbReference type="ARBA" id="ARBA00022679"/>
    </source>
</evidence>
<dbReference type="Proteomes" id="UP001198148">
    <property type="component" value="Unassembled WGS sequence"/>
</dbReference>
<accession>A0AAW4TWG3</accession>
<dbReference type="AlphaFoldDB" id="A0AAW4TWG3"/>
<feature type="domain" description="HipA-like C-terminal" evidence="4">
    <location>
        <begin position="133"/>
        <end position="257"/>
    </location>
</feature>
<evidence type="ECO:0000313" key="7">
    <source>
        <dbReference type="Proteomes" id="UP001198148"/>
    </source>
</evidence>
<reference evidence="6" key="1">
    <citation type="submission" date="2021-10" db="EMBL/GenBank/DDBJ databases">
        <title>Collection of gut derived symbiotic bacterial strains cultured from healthy donors.</title>
        <authorList>
            <person name="Lin H."/>
            <person name="Littmann E."/>
            <person name="Claire K."/>
            <person name="Pamer E."/>
        </authorList>
    </citation>
    <scope>NUCLEOTIDE SEQUENCE</scope>
    <source>
        <strain evidence="6">MSK.23.105</strain>
    </source>
</reference>
<name>A0AAW4TWG3_BIFBR</name>
<dbReference type="GO" id="GO:0005829">
    <property type="term" value="C:cytosol"/>
    <property type="evidence" value="ECO:0007669"/>
    <property type="project" value="TreeGrafter"/>
</dbReference>
<dbReference type="InterPro" id="IPR012893">
    <property type="entry name" value="HipA-like_C"/>
</dbReference>
<dbReference type="PANTHER" id="PTHR37419">
    <property type="entry name" value="SERINE/THREONINE-PROTEIN KINASE TOXIN HIPA"/>
    <property type="match status" value="1"/>
</dbReference>